<dbReference type="RefSeq" id="WP_210355102.1">
    <property type="nucleotide sequence ID" value="NZ_JAEQMU010000004.1"/>
</dbReference>
<evidence type="ECO:0000313" key="2">
    <source>
        <dbReference type="Proteomes" id="UP001597440"/>
    </source>
</evidence>
<comment type="caution">
    <text evidence="1">The sequence shown here is derived from an EMBL/GenBank/DDBJ whole genome shotgun (WGS) entry which is preliminary data.</text>
</comment>
<keyword evidence="2" id="KW-1185">Reference proteome</keyword>
<organism evidence="1 2">
    <name type="scientific">Sphingobacterium tabacisoli</name>
    <dbReference type="NCBI Taxonomy" id="2044855"/>
    <lineage>
        <taxon>Bacteria</taxon>
        <taxon>Pseudomonadati</taxon>
        <taxon>Bacteroidota</taxon>
        <taxon>Sphingobacteriia</taxon>
        <taxon>Sphingobacteriales</taxon>
        <taxon>Sphingobacteriaceae</taxon>
        <taxon>Sphingobacterium</taxon>
    </lineage>
</organism>
<dbReference type="Proteomes" id="UP001597440">
    <property type="component" value="Unassembled WGS sequence"/>
</dbReference>
<accession>A0ABW5KX64</accession>
<sequence length="55" mass="6320">MMVLVFVQNIVMEGEGLHPAAQHVMVEVQSQLQIVMETVVVEMEYLVLVRVQRTH</sequence>
<protein>
    <submittedName>
        <fullName evidence="1">Uncharacterized protein</fullName>
    </submittedName>
</protein>
<dbReference type="EMBL" id="JBHULD010000004">
    <property type="protein sequence ID" value="MFD2553547.1"/>
    <property type="molecule type" value="Genomic_DNA"/>
</dbReference>
<proteinExistence type="predicted"/>
<reference evidence="2" key="1">
    <citation type="journal article" date="2019" name="Int. J. Syst. Evol. Microbiol.">
        <title>The Global Catalogue of Microorganisms (GCM) 10K type strain sequencing project: providing services to taxonomists for standard genome sequencing and annotation.</title>
        <authorList>
            <consortium name="The Broad Institute Genomics Platform"/>
            <consortium name="The Broad Institute Genome Sequencing Center for Infectious Disease"/>
            <person name="Wu L."/>
            <person name="Ma J."/>
        </authorList>
    </citation>
    <scope>NUCLEOTIDE SEQUENCE [LARGE SCALE GENOMIC DNA]</scope>
    <source>
        <strain evidence="2">KCTC 52298</strain>
    </source>
</reference>
<evidence type="ECO:0000313" key="1">
    <source>
        <dbReference type="EMBL" id="MFD2553547.1"/>
    </source>
</evidence>
<name>A0ABW5KX64_9SPHI</name>
<gene>
    <name evidence="1" type="ORF">ACFSQW_04040</name>
</gene>